<evidence type="ECO:0000313" key="2">
    <source>
        <dbReference type="Proteomes" id="UP000297299"/>
    </source>
</evidence>
<dbReference type="AlphaFoldDB" id="A0A4Y8CXB5"/>
<proteinExistence type="predicted"/>
<name>A0A4Y8CXB5_9HELO</name>
<dbReference type="EMBL" id="PHWZ01000238">
    <property type="protein sequence ID" value="TEY54719.1"/>
    <property type="molecule type" value="Genomic_DNA"/>
</dbReference>
<sequence length="79" mass="9313">MPPKFPKIASPTPVRDIWDREKKHEIMRLLARIEPNMVLMFSNGWKSLIGAITIFLGLKDGFRQHEYLEYANTKIQAKW</sequence>
<organism evidence="1 2">
    <name type="scientific">Botryotinia calthae</name>
    <dbReference type="NCBI Taxonomy" id="38488"/>
    <lineage>
        <taxon>Eukaryota</taxon>
        <taxon>Fungi</taxon>
        <taxon>Dikarya</taxon>
        <taxon>Ascomycota</taxon>
        <taxon>Pezizomycotina</taxon>
        <taxon>Leotiomycetes</taxon>
        <taxon>Helotiales</taxon>
        <taxon>Sclerotiniaceae</taxon>
        <taxon>Botryotinia</taxon>
    </lineage>
</organism>
<dbReference type="Proteomes" id="UP000297299">
    <property type="component" value="Unassembled WGS sequence"/>
</dbReference>
<gene>
    <name evidence="1" type="ORF">BOTCAL_0238g00060</name>
</gene>
<comment type="caution">
    <text evidence="1">The sequence shown here is derived from an EMBL/GenBank/DDBJ whole genome shotgun (WGS) entry which is preliminary data.</text>
</comment>
<reference evidence="1 2" key="1">
    <citation type="submission" date="2017-11" db="EMBL/GenBank/DDBJ databases">
        <title>Comparative genomics of Botrytis spp.</title>
        <authorList>
            <person name="Valero-Jimenez C.A."/>
            <person name="Tapia P."/>
            <person name="Veloso J."/>
            <person name="Silva-Moreno E."/>
            <person name="Staats M."/>
            <person name="Valdes J.H."/>
            <person name="Van Kan J.A.L."/>
        </authorList>
    </citation>
    <scope>NUCLEOTIDE SEQUENCE [LARGE SCALE GENOMIC DNA]</scope>
    <source>
        <strain evidence="1 2">MUCL2830</strain>
    </source>
</reference>
<protein>
    <submittedName>
        <fullName evidence="1">Uncharacterized protein</fullName>
    </submittedName>
</protein>
<accession>A0A4Y8CXB5</accession>
<keyword evidence="2" id="KW-1185">Reference proteome</keyword>
<evidence type="ECO:0000313" key="1">
    <source>
        <dbReference type="EMBL" id="TEY54719.1"/>
    </source>
</evidence>